<dbReference type="RefSeq" id="WP_353686702.1">
    <property type="nucleotide sequence ID" value="NZ_CP144374.1"/>
</dbReference>
<evidence type="ECO:0000256" key="1">
    <source>
        <dbReference type="ARBA" id="ARBA00022676"/>
    </source>
</evidence>
<accession>A0AAU8H3Q4</accession>
<dbReference type="PANTHER" id="PTHR34136:SF1">
    <property type="entry name" value="UDP-N-ACETYL-D-MANNOSAMINURONIC ACID TRANSFERASE"/>
    <property type="match status" value="1"/>
</dbReference>
<dbReference type="Pfam" id="PF03808">
    <property type="entry name" value="Glyco_tran_WecG"/>
    <property type="match status" value="1"/>
</dbReference>
<protein>
    <submittedName>
        <fullName evidence="3">WecB/TagA/CpsF family glycosyltransferase</fullName>
    </submittedName>
</protein>
<dbReference type="CDD" id="cd06533">
    <property type="entry name" value="Glyco_transf_WecG_TagA"/>
    <property type="match status" value="1"/>
</dbReference>
<evidence type="ECO:0000256" key="2">
    <source>
        <dbReference type="ARBA" id="ARBA00022679"/>
    </source>
</evidence>
<keyword evidence="1" id="KW-0328">Glycosyltransferase</keyword>
<dbReference type="GO" id="GO:0016758">
    <property type="term" value="F:hexosyltransferase activity"/>
    <property type="evidence" value="ECO:0007669"/>
    <property type="project" value="TreeGrafter"/>
</dbReference>
<dbReference type="EMBL" id="CP144374">
    <property type="protein sequence ID" value="XCH49065.1"/>
    <property type="molecule type" value="Genomic_DNA"/>
</dbReference>
<gene>
    <name evidence="3" type="ORF">V4D31_02630</name>
</gene>
<keyword evidence="2" id="KW-0808">Transferase</keyword>
<name>A0AAU8H3Q4_9BACT</name>
<organism evidence="3">
    <name type="scientific">Thermodesulfovibrio obliviosus</name>
    <dbReference type="NCBI Taxonomy" id="3118332"/>
    <lineage>
        <taxon>Bacteria</taxon>
        <taxon>Pseudomonadati</taxon>
        <taxon>Nitrospirota</taxon>
        <taxon>Thermodesulfovibrionia</taxon>
        <taxon>Thermodesulfovibrionales</taxon>
        <taxon>Thermodesulfovibrionaceae</taxon>
        <taxon>Thermodesulfovibrio</taxon>
    </lineage>
</organism>
<evidence type="ECO:0000313" key="3">
    <source>
        <dbReference type="EMBL" id="XCH49065.1"/>
    </source>
</evidence>
<reference evidence="3" key="1">
    <citation type="submission" date="2024-01" db="EMBL/GenBank/DDBJ databases">
        <title>The first autotrophic representatives of the genus Thermodesulfovibrio.</title>
        <authorList>
            <person name="Maltseva A.I."/>
            <person name="Elcheninov A.G."/>
            <person name="Kublanov I.V."/>
            <person name="Lebedinsky A.V."/>
            <person name="Frolov E.N."/>
        </authorList>
    </citation>
    <scope>NUCLEOTIDE SEQUENCE</scope>
    <source>
        <strain evidence="3">3462-1</strain>
    </source>
</reference>
<proteinExistence type="predicted"/>
<dbReference type="AlphaFoldDB" id="A0AAU8H3Q4"/>
<sequence length="122" mass="14111">MEVARTDSLFREAIEKADLVVPDGIGIVLASKILEGNIRRRITGYDIFYGVSKELNKKKSYFYFFLGSTEKALQKIRERMEKDFPNIRIIGTYSPPFKSEFSEEENRLILEMINKVKPDVLG</sequence>
<dbReference type="InterPro" id="IPR004629">
    <property type="entry name" value="WecG_TagA_CpsF"/>
</dbReference>
<dbReference type="PANTHER" id="PTHR34136">
    <property type="match status" value="1"/>
</dbReference>
<dbReference type="KEGG" id="tob:V4D31_02630"/>